<keyword evidence="5" id="KW-0732">Signal</keyword>
<keyword evidence="4 8" id="KW-0812">Transmembrane</keyword>
<evidence type="ECO:0000256" key="6">
    <source>
        <dbReference type="ARBA" id="ARBA00022989"/>
    </source>
</evidence>
<evidence type="ECO:0000256" key="7">
    <source>
        <dbReference type="ARBA" id="ARBA00023136"/>
    </source>
</evidence>
<keyword evidence="2" id="KW-0193">Cuticle</keyword>
<evidence type="ECO:0000313" key="10">
    <source>
        <dbReference type="Proteomes" id="UP000095287"/>
    </source>
</evidence>
<keyword evidence="3" id="KW-1003">Cell membrane</keyword>
<name>A0A1I8AM86_9BILA</name>
<comment type="subcellular location">
    <subcellularLocation>
        <location evidence="1">Cell membrane</location>
        <topology evidence="1">Single-pass type I membrane protein</topology>
    </subcellularLocation>
</comment>
<evidence type="ECO:0000256" key="3">
    <source>
        <dbReference type="ARBA" id="ARBA00022475"/>
    </source>
</evidence>
<dbReference type="InterPro" id="IPR001507">
    <property type="entry name" value="ZP_dom"/>
</dbReference>
<dbReference type="AlphaFoldDB" id="A0A1I8AM86"/>
<accession>A0A1I8AM86</accession>
<sequence>MLLLFMSFMSNFEAIVRLNLKEKNQLLSSYRGGISQEYSLQATSPSCAQIPRWGSNSTEMSTLEDAYSPAGWSEIQCVFSTTLLLTSMRNRFEVPLNSLTCGVKASKKNPPPGGMEYSVNIVLSYNHMYLTEDDLMYNVKCSYPSAEKAVGTMYEASLLPRASAVGEIAAPVCNYSLHMGSLNGPSPSTALIGQKVYHKWQCNTQDFSLKVYRCYVHNGQQKKYLLVDDEGCSLDPSILPELVYDRELNYVYATSSVFRFTDTSKVYFNCLLYMCPKGEPSCQKNIPPKCYSSGLKRGRRASKFPENLTIERNHHAIIVQSPSLQQNIDEEEDRAIARCELAFYSRAAFVTLVVSNFLSLAIASFAVLYVYRRHFSAQLDIQ</sequence>
<keyword evidence="7 8" id="KW-0472">Membrane</keyword>
<reference evidence="11" key="1">
    <citation type="submission" date="2016-11" db="UniProtKB">
        <authorList>
            <consortium name="WormBaseParasite"/>
        </authorList>
    </citation>
    <scope>IDENTIFICATION</scope>
</reference>
<dbReference type="Proteomes" id="UP000095287">
    <property type="component" value="Unplaced"/>
</dbReference>
<evidence type="ECO:0000313" key="11">
    <source>
        <dbReference type="WBParaSite" id="L893_g7053.t1"/>
    </source>
</evidence>
<evidence type="ECO:0000256" key="2">
    <source>
        <dbReference type="ARBA" id="ARBA00022460"/>
    </source>
</evidence>
<dbReference type="WBParaSite" id="L893_g7053.t1">
    <property type="protein sequence ID" value="L893_g7053.t1"/>
    <property type="gene ID" value="L893_g7053"/>
</dbReference>
<evidence type="ECO:0000259" key="9">
    <source>
        <dbReference type="PROSITE" id="PS51034"/>
    </source>
</evidence>
<dbReference type="InterPro" id="IPR057475">
    <property type="entry name" value="CUT_C"/>
</dbReference>
<dbReference type="PANTHER" id="PTHR22907:SF14">
    <property type="entry name" value="ZP DOMAIN-CONTAINING PROTEIN"/>
    <property type="match status" value="1"/>
</dbReference>
<evidence type="ECO:0000256" key="8">
    <source>
        <dbReference type="SAM" id="Phobius"/>
    </source>
</evidence>
<organism evidence="10 11">
    <name type="scientific">Steinernema glaseri</name>
    <dbReference type="NCBI Taxonomy" id="37863"/>
    <lineage>
        <taxon>Eukaryota</taxon>
        <taxon>Metazoa</taxon>
        <taxon>Ecdysozoa</taxon>
        <taxon>Nematoda</taxon>
        <taxon>Chromadorea</taxon>
        <taxon>Rhabditida</taxon>
        <taxon>Tylenchina</taxon>
        <taxon>Panagrolaimomorpha</taxon>
        <taxon>Strongyloidoidea</taxon>
        <taxon>Steinernematidae</taxon>
        <taxon>Steinernema</taxon>
    </lineage>
</organism>
<dbReference type="SMART" id="SM00241">
    <property type="entry name" value="ZP"/>
    <property type="match status" value="1"/>
</dbReference>
<keyword evidence="6 8" id="KW-1133">Transmembrane helix</keyword>
<protein>
    <submittedName>
        <fullName evidence="11">ZP domain-containing protein</fullName>
    </submittedName>
</protein>
<dbReference type="InterPro" id="IPR042235">
    <property type="entry name" value="ZP-C_dom"/>
</dbReference>
<dbReference type="GO" id="GO:0042302">
    <property type="term" value="F:structural constituent of cuticle"/>
    <property type="evidence" value="ECO:0007669"/>
    <property type="project" value="UniProtKB-KW"/>
</dbReference>
<feature type="domain" description="ZP" evidence="9">
    <location>
        <begin position="46"/>
        <end position="289"/>
    </location>
</feature>
<evidence type="ECO:0000256" key="1">
    <source>
        <dbReference type="ARBA" id="ARBA00004251"/>
    </source>
</evidence>
<dbReference type="PROSITE" id="PS51034">
    <property type="entry name" value="ZP_2"/>
    <property type="match status" value="1"/>
</dbReference>
<proteinExistence type="predicted"/>
<evidence type="ECO:0000256" key="4">
    <source>
        <dbReference type="ARBA" id="ARBA00022692"/>
    </source>
</evidence>
<dbReference type="Gene3D" id="2.60.40.4100">
    <property type="entry name" value="Zona pellucida, ZP-C domain"/>
    <property type="match status" value="1"/>
</dbReference>
<dbReference type="PANTHER" id="PTHR22907">
    <property type="entry name" value="GH04558P"/>
    <property type="match status" value="1"/>
</dbReference>
<dbReference type="Pfam" id="PF25301">
    <property type="entry name" value="CUT_C"/>
    <property type="match status" value="1"/>
</dbReference>
<keyword evidence="10" id="KW-1185">Reference proteome</keyword>
<feature type="transmembrane region" description="Helical" evidence="8">
    <location>
        <begin position="347"/>
        <end position="371"/>
    </location>
</feature>
<dbReference type="InterPro" id="IPR056953">
    <property type="entry name" value="CUT_N"/>
</dbReference>
<dbReference type="InterPro" id="IPR051962">
    <property type="entry name" value="Cuticlin"/>
</dbReference>
<dbReference type="Pfam" id="PF25057">
    <property type="entry name" value="CUT_N"/>
    <property type="match status" value="1"/>
</dbReference>
<dbReference type="GO" id="GO:0005886">
    <property type="term" value="C:plasma membrane"/>
    <property type="evidence" value="ECO:0007669"/>
    <property type="project" value="UniProtKB-SubCell"/>
</dbReference>
<evidence type="ECO:0000256" key="5">
    <source>
        <dbReference type="ARBA" id="ARBA00022729"/>
    </source>
</evidence>